<evidence type="ECO:0008006" key="3">
    <source>
        <dbReference type="Google" id="ProtNLM"/>
    </source>
</evidence>
<dbReference type="EMBL" id="CP010725">
    <property type="protein sequence ID" value="AUQ99135.1"/>
    <property type="molecule type" value="Genomic_DNA"/>
</dbReference>
<dbReference type="AlphaFoldDB" id="A0A2I7K984"/>
<gene>
    <name evidence="1" type="ORF">PhaeoP88_01764</name>
</gene>
<sequence>MVSADTMKARWTCRAQIEKYTFRLQTYVFR</sequence>
<name>A0A2I7K984_9RHOB</name>
<evidence type="ECO:0000313" key="2">
    <source>
        <dbReference type="Proteomes" id="UP000236447"/>
    </source>
</evidence>
<accession>A0A2I7K984</accession>
<organism evidence="1 2">
    <name type="scientific">Phaeobacter inhibens</name>
    <dbReference type="NCBI Taxonomy" id="221822"/>
    <lineage>
        <taxon>Bacteria</taxon>
        <taxon>Pseudomonadati</taxon>
        <taxon>Pseudomonadota</taxon>
        <taxon>Alphaproteobacteria</taxon>
        <taxon>Rhodobacterales</taxon>
        <taxon>Roseobacteraceae</taxon>
        <taxon>Phaeobacter</taxon>
    </lineage>
</organism>
<protein>
    <recommendedName>
        <fullName evidence="3">Transposase</fullName>
    </recommendedName>
</protein>
<reference evidence="1 2" key="2">
    <citation type="journal article" date="2017" name="Genome Biol. Evol.">
        <title>Trajectories and Drivers of Genome Evolution in Surface-Associated Marine Phaeobacter.</title>
        <authorList>
            <person name="Freese H.M."/>
            <person name="Sikorski J."/>
            <person name="Bunk B."/>
            <person name="Scheuner C."/>
            <person name="Meier-Kolthoff J.P."/>
            <person name="Sproer C."/>
            <person name="Gram L."/>
            <person name="Overmann J."/>
        </authorList>
    </citation>
    <scope>NUCLEOTIDE SEQUENCE [LARGE SCALE GENOMIC DNA]</scope>
    <source>
        <strain evidence="1 2">P88</strain>
    </source>
</reference>
<dbReference type="Proteomes" id="UP000236447">
    <property type="component" value="Chromosome"/>
</dbReference>
<evidence type="ECO:0000313" key="1">
    <source>
        <dbReference type="EMBL" id="AUQ99135.1"/>
    </source>
</evidence>
<proteinExistence type="predicted"/>
<reference evidence="1 2" key="1">
    <citation type="journal article" date="2017" name="Front. Microbiol.">
        <title>Phaeobacter piscinae sp. nov., a species of the Roseobacter group and potential aquaculture probiont.</title>
        <authorList>
            <person name="Sonnenschein E.C."/>
            <person name="Phippen C.B.W."/>
            <person name="Nielsen K.F."/>
            <person name="Mateiu R.V."/>
            <person name="Melchiorsen J."/>
            <person name="Gram L."/>
            <person name="Overmann J."/>
            <person name="Freese H.M."/>
        </authorList>
    </citation>
    <scope>NUCLEOTIDE SEQUENCE [LARGE SCALE GENOMIC DNA]</scope>
    <source>
        <strain evidence="1 2">P88</strain>
    </source>
</reference>